<dbReference type="GO" id="GO:0015293">
    <property type="term" value="F:symporter activity"/>
    <property type="evidence" value="ECO:0007669"/>
    <property type="project" value="UniProtKB-KW"/>
</dbReference>
<feature type="transmembrane region" description="Helical" evidence="7">
    <location>
        <begin position="94"/>
        <end position="114"/>
    </location>
</feature>
<feature type="transmembrane region" description="Helical" evidence="7">
    <location>
        <begin position="12"/>
        <end position="36"/>
    </location>
</feature>
<feature type="transmembrane region" description="Helical" evidence="7">
    <location>
        <begin position="152"/>
        <end position="172"/>
    </location>
</feature>
<dbReference type="SMR" id="A0A482WX81"/>
<organism evidence="8 9">
    <name type="scientific">Laodelphax striatellus</name>
    <name type="common">Small brown planthopper</name>
    <name type="synonym">Delphax striatella</name>
    <dbReference type="NCBI Taxonomy" id="195883"/>
    <lineage>
        <taxon>Eukaryota</taxon>
        <taxon>Metazoa</taxon>
        <taxon>Ecdysozoa</taxon>
        <taxon>Arthropoda</taxon>
        <taxon>Hexapoda</taxon>
        <taxon>Insecta</taxon>
        <taxon>Pterygota</taxon>
        <taxon>Neoptera</taxon>
        <taxon>Paraneoptera</taxon>
        <taxon>Hemiptera</taxon>
        <taxon>Auchenorrhyncha</taxon>
        <taxon>Fulgoroidea</taxon>
        <taxon>Delphacidae</taxon>
        <taxon>Criomorphinae</taxon>
        <taxon>Laodelphax</taxon>
    </lineage>
</organism>
<comment type="caution">
    <text evidence="8">The sequence shown here is derived from an EMBL/GenBank/DDBJ whole genome shotgun (WGS) entry which is preliminary data.</text>
</comment>
<keyword evidence="2" id="KW-0813">Transport</keyword>
<evidence type="ECO:0000256" key="3">
    <source>
        <dbReference type="ARBA" id="ARBA00022692"/>
    </source>
</evidence>
<protein>
    <recommendedName>
        <fullName evidence="10">Major facilitator superfamily (MFS) profile domain-containing protein</fullName>
    </recommendedName>
</protein>
<dbReference type="PANTHER" id="PTHR11662:SF411">
    <property type="entry name" value="GH05102P"/>
    <property type="match status" value="1"/>
</dbReference>
<evidence type="ECO:0000256" key="5">
    <source>
        <dbReference type="ARBA" id="ARBA00022989"/>
    </source>
</evidence>
<evidence type="ECO:0008006" key="10">
    <source>
        <dbReference type="Google" id="ProtNLM"/>
    </source>
</evidence>
<keyword evidence="5 7" id="KW-1133">Transmembrane helix</keyword>
<accession>A0A482WX81</accession>
<keyword evidence="4" id="KW-0769">Symport</keyword>
<evidence type="ECO:0000256" key="6">
    <source>
        <dbReference type="ARBA" id="ARBA00023136"/>
    </source>
</evidence>
<dbReference type="OrthoDB" id="2985014at2759"/>
<reference evidence="8 9" key="1">
    <citation type="journal article" date="2017" name="Gigascience">
        <title>Genome sequence of the small brown planthopper, Laodelphax striatellus.</title>
        <authorList>
            <person name="Zhu J."/>
            <person name="Jiang F."/>
            <person name="Wang X."/>
            <person name="Yang P."/>
            <person name="Bao Y."/>
            <person name="Zhao W."/>
            <person name="Wang W."/>
            <person name="Lu H."/>
            <person name="Wang Q."/>
            <person name="Cui N."/>
            <person name="Li J."/>
            <person name="Chen X."/>
            <person name="Luo L."/>
            <person name="Yu J."/>
            <person name="Kang L."/>
            <person name="Cui F."/>
        </authorList>
    </citation>
    <scope>NUCLEOTIDE SEQUENCE [LARGE SCALE GENOMIC DNA]</scope>
    <source>
        <strain evidence="8">Lst14</strain>
    </source>
</reference>
<dbReference type="InParanoid" id="A0A482WX81"/>
<dbReference type="SUPFAM" id="SSF103473">
    <property type="entry name" value="MFS general substrate transporter"/>
    <property type="match status" value="1"/>
</dbReference>
<dbReference type="AlphaFoldDB" id="A0A482WX81"/>
<evidence type="ECO:0000256" key="1">
    <source>
        <dbReference type="ARBA" id="ARBA00004141"/>
    </source>
</evidence>
<feature type="transmembrane region" description="Helical" evidence="7">
    <location>
        <begin position="121"/>
        <end position="140"/>
    </location>
</feature>
<evidence type="ECO:0000313" key="9">
    <source>
        <dbReference type="Proteomes" id="UP000291343"/>
    </source>
</evidence>
<proteinExistence type="predicted"/>
<dbReference type="STRING" id="195883.A0A482WX81"/>
<dbReference type="FunFam" id="1.20.1250.20:FF:000003">
    <property type="entry name" value="Solute carrier family 17 member 3"/>
    <property type="match status" value="1"/>
</dbReference>
<dbReference type="EMBL" id="QKKF02023315">
    <property type="protein sequence ID" value="RZF37771.1"/>
    <property type="molecule type" value="Genomic_DNA"/>
</dbReference>
<dbReference type="GO" id="GO:0006820">
    <property type="term" value="P:monoatomic anion transport"/>
    <property type="evidence" value="ECO:0007669"/>
    <property type="project" value="TreeGrafter"/>
</dbReference>
<evidence type="ECO:0000256" key="4">
    <source>
        <dbReference type="ARBA" id="ARBA00022847"/>
    </source>
</evidence>
<sequence>MNLQALKVPWKRIFTSLPVWAIIISHGCSVFGYFTIVNQLPTFRKYILPFNIKENGLLSSLPYLGKYLMAVSTSYSADWLRSSGKLSTTATRKLFTTCAVMMPGVLMIVQVFFVCSRVGSVAILTIALTINGAVTAGYLGNGLDIAPNFSGTIFGLANTLSSFGGYLSTFMVGKLTVNNVSRNT</sequence>
<evidence type="ECO:0000313" key="8">
    <source>
        <dbReference type="EMBL" id="RZF37771.1"/>
    </source>
</evidence>
<dbReference type="PANTHER" id="PTHR11662">
    <property type="entry name" value="SOLUTE CARRIER FAMILY 17"/>
    <property type="match status" value="1"/>
</dbReference>
<evidence type="ECO:0000256" key="2">
    <source>
        <dbReference type="ARBA" id="ARBA00022448"/>
    </source>
</evidence>
<dbReference type="Proteomes" id="UP000291343">
    <property type="component" value="Unassembled WGS sequence"/>
</dbReference>
<name>A0A482WX81_LAOST</name>
<keyword evidence="3 7" id="KW-0812">Transmembrane</keyword>
<dbReference type="Gene3D" id="1.20.1250.20">
    <property type="entry name" value="MFS general substrate transporter like domains"/>
    <property type="match status" value="1"/>
</dbReference>
<dbReference type="InterPro" id="IPR036259">
    <property type="entry name" value="MFS_trans_sf"/>
</dbReference>
<keyword evidence="9" id="KW-1185">Reference proteome</keyword>
<dbReference type="InterPro" id="IPR050382">
    <property type="entry name" value="MFS_Na/Anion_cotransporter"/>
</dbReference>
<evidence type="ECO:0000256" key="7">
    <source>
        <dbReference type="SAM" id="Phobius"/>
    </source>
</evidence>
<dbReference type="GO" id="GO:0016020">
    <property type="term" value="C:membrane"/>
    <property type="evidence" value="ECO:0007669"/>
    <property type="project" value="UniProtKB-SubCell"/>
</dbReference>
<comment type="subcellular location">
    <subcellularLocation>
        <location evidence="1">Membrane</location>
        <topology evidence="1">Multi-pass membrane protein</topology>
    </subcellularLocation>
</comment>
<gene>
    <name evidence="8" type="ORF">LSTR_LSTR015555</name>
</gene>
<keyword evidence="6 7" id="KW-0472">Membrane</keyword>